<keyword evidence="7 12" id="KW-0418">Kinase</keyword>
<evidence type="ECO:0000256" key="8">
    <source>
        <dbReference type="ARBA" id="ARBA00022989"/>
    </source>
</evidence>
<proteinExistence type="predicted"/>
<evidence type="ECO:0000256" key="9">
    <source>
        <dbReference type="ARBA" id="ARBA00023136"/>
    </source>
</evidence>
<dbReference type="GO" id="GO:0016020">
    <property type="term" value="C:membrane"/>
    <property type="evidence" value="ECO:0007669"/>
    <property type="project" value="UniProtKB-SubCell"/>
</dbReference>
<organism evidence="12 13">
    <name type="scientific">Luteolibacter ambystomatis</name>
    <dbReference type="NCBI Taxonomy" id="2824561"/>
    <lineage>
        <taxon>Bacteria</taxon>
        <taxon>Pseudomonadati</taxon>
        <taxon>Verrucomicrobiota</taxon>
        <taxon>Verrucomicrobiia</taxon>
        <taxon>Verrucomicrobiales</taxon>
        <taxon>Verrucomicrobiaceae</taxon>
        <taxon>Luteolibacter</taxon>
    </lineage>
</organism>
<dbReference type="EC" id="2.7.13.3" evidence="3"/>
<dbReference type="InterPro" id="IPR003594">
    <property type="entry name" value="HATPase_dom"/>
</dbReference>
<evidence type="ECO:0000259" key="11">
    <source>
        <dbReference type="PROSITE" id="PS50109"/>
    </source>
</evidence>
<evidence type="ECO:0000313" key="12">
    <source>
        <dbReference type="EMBL" id="QUE51177.1"/>
    </source>
</evidence>
<accession>A0A975G8A6</accession>
<dbReference type="KEGG" id="lamb:KBB96_20275"/>
<dbReference type="RefSeq" id="WP_211631316.1">
    <property type="nucleotide sequence ID" value="NZ_CP073100.1"/>
</dbReference>
<keyword evidence="6 10" id="KW-0812">Transmembrane</keyword>
<dbReference type="PANTHER" id="PTHR45436:SF5">
    <property type="entry name" value="SENSOR HISTIDINE KINASE TRCS"/>
    <property type="match status" value="1"/>
</dbReference>
<dbReference type="Pfam" id="PF02518">
    <property type="entry name" value="HATPase_c"/>
    <property type="match status" value="1"/>
</dbReference>
<dbReference type="SUPFAM" id="SSF55874">
    <property type="entry name" value="ATPase domain of HSP90 chaperone/DNA topoisomerase II/histidine kinase"/>
    <property type="match status" value="1"/>
</dbReference>
<dbReference type="SMART" id="SM00387">
    <property type="entry name" value="HATPase_c"/>
    <property type="match status" value="1"/>
</dbReference>
<comment type="subcellular location">
    <subcellularLocation>
        <location evidence="2">Membrane</location>
    </subcellularLocation>
</comment>
<evidence type="ECO:0000256" key="6">
    <source>
        <dbReference type="ARBA" id="ARBA00022692"/>
    </source>
</evidence>
<comment type="catalytic activity">
    <reaction evidence="1">
        <text>ATP + protein L-histidine = ADP + protein N-phospho-L-histidine.</text>
        <dbReference type="EC" id="2.7.13.3"/>
    </reaction>
</comment>
<evidence type="ECO:0000256" key="1">
    <source>
        <dbReference type="ARBA" id="ARBA00000085"/>
    </source>
</evidence>
<feature type="domain" description="Histidine kinase" evidence="11">
    <location>
        <begin position="119"/>
        <end position="338"/>
    </location>
</feature>
<evidence type="ECO:0000256" key="3">
    <source>
        <dbReference type="ARBA" id="ARBA00012438"/>
    </source>
</evidence>
<dbReference type="PANTHER" id="PTHR45436">
    <property type="entry name" value="SENSOR HISTIDINE KINASE YKOH"/>
    <property type="match status" value="1"/>
</dbReference>
<dbReference type="Gene3D" id="1.10.287.130">
    <property type="match status" value="1"/>
</dbReference>
<dbReference type="InterPro" id="IPR036097">
    <property type="entry name" value="HisK_dim/P_sf"/>
</dbReference>
<dbReference type="InterPro" id="IPR004358">
    <property type="entry name" value="Sig_transdc_His_kin-like_C"/>
</dbReference>
<keyword evidence="5" id="KW-0808">Transferase</keyword>
<protein>
    <recommendedName>
        <fullName evidence="3">histidine kinase</fullName>
        <ecNumber evidence="3">2.7.13.3</ecNumber>
    </recommendedName>
</protein>
<dbReference type="SMART" id="SM00388">
    <property type="entry name" value="HisKA"/>
    <property type="match status" value="1"/>
</dbReference>
<gene>
    <name evidence="12" type="ORF">KBB96_20275</name>
</gene>
<dbReference type="Pfam" id="PF00512">
    <property type="entry name" value="HisKA"/>
    <property type="match status" value="1"/>
</dbReference>
<dbReference type="SUPFAM" id="SSF47384">
    <property type="entry name" value="Homodimeric domain of signal transducing histidine kinase"/>
    <property type="match status" value="1"/>
</dbReference>
<keyword evidence="13" id="KW-1185">Reference proteome</keyword>
<dbReference type="CDD" id="cd00075">
    <property type="entry name" value="HATPase"/>
    <property type="match status" value="1"/>
</dbReference>
<sequence length="340" mass="36940">MKAWWGQLSLRARLAFAFGSLAAGALVFLLALIARSSGIHVLTEGKIIPASVFVLGIFFAGGWLVAGWCLSEISRLGASINEPRPGKVPSELEGLASLLRSEARRRDQLLAELRRFTGDVSHELRRPVTALRTVGELALRQHADDPQKLCDTIGMMLEETEGLNRLLSRLLELARLESGQTPLSVTSFDAVELLHECRESLLALTEDRRVTIVVEGAEKVPLRTDRGLLRTALLNLLHNAIAWSPDMGEVILRSGRADGNRFVLKVIDHGPGIAESERHRLFERFYRGPGAHGEKAPPGSGLGLAIALRSIEQIGGTIELESTTGRGSTFAVVLPAQSDS</sequence>
<dbReference type="CDD" id="cd00082">
    <property type="entry name" value="HisKA"/>
    <property type="match status" value="1"/>
</dbReference>
<keyword evidence="8 10" id="KW-1133">Transmembrane helix</keyword>
<reference evidence="12" key="1">
    <citation type="submission" date="2021-04" db="EMBL/GenBank/DDBJ databases">
        <title>Luteolibacter sp. 32A isolated from the skin of an Anderson's salamander (Ambystoma andersonii).</title>
        <authorList>
            <person name="Spergser J."/>
            <person name="Busse H.-J."/>
        </authorList>
    </citation>
    <scope>NUCLEOTIDE SEQUENCE</scope>
    <source>
        <strain evidence="12">32A</strain>
    </source>
</reference>
<keyword evidence="9 10" id="KW-0472">Membrane</keyword>
<dbReference type="InterPro" id="IPR005467">
    <property type="entry name" value="His_kinase_dom"/>
</dbReference>
<evidence type="ECO:0000256" key="4">
    <source>
        <dbReference type="ARBA" id="ARBA00022553"/>
    </source>
</evidence>
<evidence type="ECO:0000256" key="10">
    <source>
        <dbReference type="SAM" id="Phobius"/>
    </source>
</evidence>
<dbReference type="PROSITE" id="PS50109">
    <property type="entry name" value="HIS_KIN"/>
    <property type="match status" value="1"/>
</dbReference>
<evidence type="ECO:0000256" key="2">
    <source>
        <dbReference type="ARBA" id="ARBA00004370"/>
    </source>
</evidence>
<dbReference type="InterPro" id="IPR050428">
    <property type="entry name" value="TCS_sensor_his_kinase"/>
</dbReference>
<dbReference type="GO" id="GO:0000155">
    <property type="term" value="F:phosphorelay sensor kinase activity"/>
    <property type="evidence" value="ECO:0007669"/>
    <property type="project" value="InterPro"/>
</dbReference>
<dbReference type="InterPro" id="IPR003661">
    <property type="entry name" value="HisK_dim/P_dom"/>
</dbReference>
<evidence type="ECO:0000313" key="13">
    <source>
        <dbReference type="Proteomes" id="UP000676169"/>
    </source>
</evidence>
<name>A0A975G8A6_9BACT</name>
<feature type="transmembrane region" description="Helical" evidence="10">
    <location>
        <begin position="48"/>
        <end position="70"/>
    </location>
</feature>
<dbReference type="AlphaFoldDB" id="A0A975G8A6"/>
<dbReference type="Gene3D" id="3.30.565.10">
    <property type="entry name" value="Histidine kinase-like ATPase, C-terminal domain"/>
    <property type="match status" value="1"/>
</dbReference>
<keyword evidence="4" id="KW-0597">Phosphoprotein</keyword>
<evidence type="ECO:0000256" key="5">
    <source>
        <dbReference type="ARBA" id="ARBA00022679"/>
    </source>
</evidence>
<dbReference type="Proteomes" id="UP000676169">
    <property type="component" value="Chromosome"/>
</dbReference>
<dbReference type="PRINTS" id="PR00344">
    <property type="entry name" value="BCTRLSENSOR"/>
</dbReference>
<dbReference type="EMBL" id="CP073100">
    <property type="protein sequence ID" value="QUE51177.1"/>
    <property type="molecule type" value="Genomic_DNA"/>
</dbReference>
<evidence type="ECO:0000256" key="7">
    <source>
        <dbReference type="ARBA" id="ARBA00022777"/>
    </source>
</evidence>
<dbReference type="InterPro" id="IPR036890">
    <property type="entry name" value="HATPase_C_sf"/>
</dbReference>